<dbReference type="PANTHER" id="PTHR46797:SF1">
    <property type="entry name" value="METHYLPHOSPHONATE SYNTHASE"/>
    <property type="match status" value="1"/>
</dbReference>
<proteinExistence type="predicted"/>
<name>A0AAW6FN50_9BACT</name>
<sequence>MKAKKIKSISTELDELYGKEGTPEREAFRKEAYAYYTGQIIEQARKEANMTQEELAKKIGSNKSYISRVEAGKTEPKVSTFYRIAAALGLNVELTPAIG</sequence>
<accession>A0AAW6FN50</accession>
<dbReference type="AlphaFoldDB" id="A0AAW6FN50"/>
<dbReference type="InterPro" id="IPR050807">
    <property type="entry name" value="TransReg_Diox_bact_type"/>
</dbReference>
<dbReference type="GO" id="GO:0003700">
    <property type="term" value="F:DNA-binding transcription factor activity"/>
    <property type="evidence" value="ECO:0007669"/>
    <property type="project" value="TreeGrafter"/>
</dbReference>
<evidence type="ECO:0000313" key="3">
    <source>
        <dbReference type="EMBL" id="MDB9224905.1"/>
    </source>
</evidence>
<feature type="domain" description="HTH cro/C1-type" evidence="2">
    <location>
        <begin position="41"/>
        <end position="95"/>
    </location>
</feature>
<dbReference type="Pfam" id="PF01381">
    <property type="entry name" value="HTH_3"/>
    <property type="match status" value="1"/>
</dbReference>
<evidence type="ECO:0000256" key="1">
    <source>
        <dbReference type="ARBA" id="ARBA00023125"/>
    </source>
</evidence>
<dbReference type="InterPro" id="IPR001387">
    <property type="entry name" value="Cro/C1-type_HTH"/>
</dbReference>
<dbReference type="PANTHER" id="PTHR46797">
    <property type="entry name" value="HTH-TYPE TRANSCRIPTIONAL REGULATOR"/>
    <property type="match status" value="1"/>
</dbReference>
<dbReference type="GO" id="GO:0003677">
    <property type="term" value="F:DNA binding"/>
    <property type="evidence" value="ECO:0007669"/>
    <property type="project" value="UniProtKB-KW"/>
</dbReference>
<dbReference type="EMBL" id="JAQMRD010000034">
    <property type="protein sequence ID" value="MDB9224905.1"/>
    <property type="molecule type" value="Genomic_DNA"/>
</dbReference>
<protein>
    <submittedName>
        <fullName evidence="3">Helix-turn-helix transcriptional regulator</fullName>
    </submittedName>
</protein>
<evidence type="ECO:0000259" key="2">
    <source>
        <dbReference type="PROSITE" id="PS50943"/>
    </source>
</evidence>
<dbReference type="RefSeq" id="WP_195203674.1">
    <property type="nucleotide sequence ID" value="NZ_JADMUD010000015.1"/>
</dbReference>
<evidence type="ECO:0000313" key="4">
    <source>
        <dbReference type="Proteomes" id="UP001212263"/>
    </source>
</evidence>
<dbReference type="GO" id="GO:0005829">
    <property type="term" value="C:cytosol"/>
    <property type="evidence" value="ECO:0007669"/>
    <property type="project" value="TreeGrafter"/>
</dbReference>
<dbReference type="CDD" id="cd00093">
    <property type="entry name" value="HTH_XRE"/>
    <property type="match status" value="1"/>
</dbReference>
<dbReference type="Gene3D" id="1.10.260.40">
    <property type="entry name" value="lambda repressor-like DNA-binding domains"/>
    <property type="match status" value="1"/>
</dbReference>
<dbReference type="SMART" id="SM00530">
    <property type="entry name" value="HTH_XRE"/>
    <property type="match status" value="1"/>
</dbReference>
<gene>
    <name evidence="3" type="ORF">PN645_18175</name>
</gene>
<dbReference type="SUPFAM" id="SSF47413">
    <property type="entry name" value="lambda repressor-like DNA-binding domains"/>
    <property type="match status" value="1"/>
</dbReference>
<dbReference type="InterPro" id="IPR010982">
    <property type="entry name" value="Lambda_DNA-bd_dom_sf"/>
</dbReference>
<keyword evidence="1" id="KW-0238">DNA-binding</keyword>
<dbReference type="Proteomes" id="UP001212263">
    <property type="component" value="Unassembled WGS sequence"/>
</dbReference>
<organism evidence="3 4">
    <name type="scientific">Odoribacter splanchnicus</name>
    <dbReference type="NCBI Taxonomy" id="28118"/>
    <lineage>
        <taxon>Bacteria</taxon>
        <taxon>Pseudomonadati</taxon>
        <taxon>Bacteroidota</taxon>
        <taxon>Bacteroidia</taxon>
        <taxon>Bacteroidales</taxon>
        <taxon>Odoribacteraceae</taxon>
        <taxon>Odoribacter</taxon>
    </lineage>
</organism>
<reference evidence="3" key="1">
    <citation type="submission" date="2023-01" db="EMBL/GenBank/DDBJ databases">
        <title>Human gut microbiome strain richness.</title>
        <authorList>
            <person name="Chen-Liaw A."/>
        </authorList>
    </citation>
    <scope>NUCLEOTIDE SEQUENCE</scope>
    <source>
        <strain evidence="3">RTP21484st1_B7_RTP21484_190118</strain>
    </source>
</reference>
<dbReference type="PROSITE" id="PS50943">
    <property type="entry name" value="HTH_CROC1"/>
    <property type="match status" value="1"/>
</dbReference>
<comment type="caution">
    <text evidence="3">The sequence shown here is derived from an EMBL/GenBank/DDBJ whole genome shotgun (WGS) entry which is preliminary data.</text>
</comment>